<dbReference type="InterPro" id="IPR005303">
    <property type="entry name" value="MOCOS_middle"/>
</dbReference>
<organism evidence="2 3">
    <name type="scientific">Flavimaricola marinus</name>
    <dbReference type="NCBI Taxonomy" id="1819565"/>
    <lineage>
        <taxon>Bacteria</taxon>
        <taxon>Pseudomonadati</taxon>
        <taxon>Pseudomonadota</taxon>
        <taxon>Alphaproteobacteria</taxon>
        <taxon>Rhodobacterales</taxon>
        <taxon>Paracoccaceae</taxon>
        <taxon>Flavimaricola</taxon>
    </lineage>
</organism>
<proteinExistence type="predicted"/>
<dbReference type="RefSeq" id="WP_093990567.1">
    <property type="nucleotide sequence ID" value="NZ_FXZK01000001.1"/>
</dbReference>
<dbReference type="Pfam" id="PF03476">
    <property type="entry name" value="MOSC_N"/>
    <property type="match status" value="1"/>
</dbReference>
<dbReference type="OrthoDB" id="581532at2"/>
<sequence>MAEVASIWRHPIKSHGREQIASVALTKGQTLPGDRIWAVPLDTSAADGQEWVPCAHFSRGAKTPALQAIQITTLSDGNLTVTHPDLPSLTFDPSREGEVFVDWTRALVDPDRAAQPDRLVLATERGMTDSPYPSISLMNLASHRAVEGAAGQALSPLRWRGNILLDGPEAWAEFDWIGHEFTLGTARIVIRDRIRRCNATRGNPETGAVDVDTLAILKDNWAHIDFGVYAEVIASGEVRTGDRLEHA</sequence>
<dbReference type="AlphaFoldDB" id="A0A238LAE3"/>
<keyword evidence="3" id="KW-1185">Reference proteome</keyword>
<evidence type="ECO:0000259" key="1">
    <source>
        <dbReference type="PROSITE" id="PS51340"/>
    </source>
</evidence>
<dbReference type="GO" id="GO:0030170">
    <property type="term" value="F:pyridoxal phosphate binding"/>
    <property type="evidence" value="ECO:0007669"/>
    <property type="project" value="InterPro"/>
</dbReference>
<feature type="domain" description="MOSC" evidence="1">
    <location>
        <begin position="86"/>
        <end position="247"/>
    </location>
</feature>
<evidence type="ECO:0000313" key="2">
    <source>
        <dbReference type="EMBL" id="SMY06384.1"/>
    </source>
</evidence>
<dbReference type="Proteomes" id="UP000201613">
    <property type="component" value="Unassembled WGS sequence"/>
</dbReference>
<reference evidence="2 3" key="1">
    <citation type="submission" date="2017-05" db="EMBL/GenBank/DDBJ databases">
        <authorList>
            <person name="Song R."/>
            <person name="Chenine A.L."/>
            <person name="Ruprecht R.M."/>
        </authorList>
    </citation>
    <scope>NUCLEOTIDE SEQUENCE [LARGE SCALE GENOMIC DNA]</scope>
    <source>
        <strain evidence="2 3">CECT 8899</strain>
    </source>
</reference>
<dbReference type="SUPFAM" id="SSF50800">
    <property type="entry name" value="PK beta-barrel domain-like"/>
    <property type="match status" value="1"/>
</dbReference>
<dbReference type="Pfam" id="PF03473">
    <property type="entry name" value="MOSC"/>
    <property type="match status" value="1"/>
</dbReference>
<dbReference type="PROSITE" id="PS51340">
    <property type="entry name" value="MOSC"/>
    <property type="match status" value="1"/>
</dbReference>
<dbReference type="InterPro" id="IPR011037">
    <property type="entry name" value="Pyrv_Knase-like_insert_dom_sf"/>
</dbReference>
<dbReference type="GO" id="GO:0030151">
    <property type="term" value="F:molybdenum ion binding"/>
    <property type="evidence" value="ECO:0007669"/>
    <property type="project" value="InterPro"/>
</dbReference>
<evidence type="ECO:0000313" key="3">
    <source>
        <dbReference type="Proteomes" id="UP000201613"/>
    </source>
</evidence>
<name>A0A238LAE3_9RHOB</name>
<dbReference type="InterPro" id="IPR005302">
    <property type="entry name" value="MoCF_Sase_C"/>
</dbReference>
<gene>
    <name evidence="2" type="ORF">LOM8899_00508</name>
</gene>
<dbReference type="GO" id="GO:0003824">
    <property type="term" value="F:catalytic activity"/>
    <property type="evidence" value="ECO:0007669"/>
    <property type="project" value="InterPro"/>
</dbReference>
<dbReference type="Gene3D" id="2.40.33.20">
    <property type="entry name" value="PK beta-barrel domain-like"/>
    <property type="match status" value="1"/>
</dbReference>
<dbReference type="EMBL" id="FXZK01000001">
    <property type="protein sequence ID" value="SMY06384.1"/>
    <property type="molecule type" value="Genomic_DNA"/>
</dbReference>
<protein>
    <submittedName>
        <fullName evidence="2">MOSC domain protein</fullName>
    </submittedName>
</protein>
<accession>A0A238LAE3</accession>